<evidence type="ECO:0000313" key="3">
    <source>
        <dbReference type="Proteomes" id="UP001140817"/>
    </source>
</evidence>
<evidence type="ECO:0000313" key="2">
    <source>
        <dbReference type="EMBL" id="MCR1823787.1"/>
    </source>
</evidence>
<feature type="domain" description="IrrE N-terminal-like" evidence="1">
    <location>
        <begin position="25"/>
        <end position="143"/>
    </location>
</feature>
<dbReference type="Pfam" id="PF06114">
    <property type="entry name" value="Peptidase_M78"/>
    <property type="match status" value="1"/>
</dbReference>
<name>A0A9X2S434_9FIRM</name>
<evidence type="ECO:0000259" key="1">
    <source>
        <dbReference type="Pfam" id="PF06114"/>
    </source>
</evidence>
<comment type="caution">
    <text evidence="2">The sequence shown here is derived from an EMBL/GenBank/DDBJ whole genome shotgun (WGS) entry which is preliminary data.</text>
</comment>
<reference evidence="2" key="1">
    <citation type="submission" date="2022-07" db="EMBL/GenBank/DDBJ databases">
        <title>Enhanced cultured diversity of the mouse gut microbiota enables custom-made synthetic communities.</title>
        <authorList>
            <person name="Afrizal A."/>
        </authorList>
    </citation>
    <scope>NUCLEOTIDE SEQUENCE</scope>
    <source>
        <strain evidence="2">DSM 29186</strain>
    </source>
</reference>
<dbReference type="AlphaFoldDB" id="A0A9X2S434"/>
<accession>A0A9X2S434</accession>
<dbReference type="Proteomes" id="UP001140817">
    <property type="component" value="Unassembled WGS sequence"/>
</dbReference>
<dbReference type="PANTHER" id="PTHR43236">
    <property type="entry name" value="ANTITOXIN HIGA1"/>
    <property type="match status" value="1"/>
</dbReference>
<dbReference type="InterPro" id="IPR010359">
    <property type="entry name" value="IrrE_HExxH"/>
</dbReference>
<dbReference type="Gene3D" id="1.10.10.2910">
    <property type="match status" value="1"/>
</dbReference>
<proteinExistence type="predicted"/>
<protein>
    <submittedName>
        <fullName evidence="2">ImmA/IrrE family metallo-endopeptidase</fullName>
    </submittedName>
</protein>
<sequence length="146" mass="17025">MTSNIPKLVSSLIKKYNTRDPYVLAECLDIEIIEYNLSTAYGMYKLVNRNKFIFLNSKLDEITKRFVLSHELGHAILHRTSPGFYFKNHTLMKTSIYEIEANTFAAELIISDNEFKEFLNYGYTISQMASYFNVTEDLIKLKLDNL</sequence>
<dbReference type="InterPro" id="IPR052345">
    <property type="entry name" value="Rad_response_metalloprotease"/>
</dbReference>
<gene>
    <name evidence="2" type="ORF">NSA58_13410</name>
</gene>
<dbReference type="EMBL" id="JANKBY010000191">
    <property type="protein sequence ID" value="MCR1823787.1"/>
    <property type="molecule type" value="Genomic_DNA"/>
</dbReference>
<keyword evidence="3" id="KW-1185">Reference proteome</keyword>
<organism evidence="2 3">
    <name type="scientific">Terrisporobacter muris</name>
    <dbReference type="NCBI Taxonomy" id="2963284"/>
    <lineage>
        <taxon>Bacteria</taxon>
        <taxon>Bacillati</taxon>
        <taxon>Bacillota</taxon>
        <taxon>Clostridia</taxon>
        <taxon>Peptostreptococcales</taxon>
        <taxon>Peptostreptococcaceae</taxon>
        <taxon>Terrisporobacter</taxon>
    </lineage>
</organism>
<dbReference type="RefSeq" id="WP_257560560.1">
    <property type="nucleotide sequence ID" value="NZ_JANKBY010000191.1"/>
</dbReference>
<dbReference type="PANTHER" id="PTHR43236:SF2">
    <property type="entry name" value="BLL0069 PROTEIN"/>
    <property type="match status" value="1"/>
</dbReference>